<dbReference type="Gene3D" id="3.40.605.10">
    <property type="entry name" value="Aldehyde Dehydrogenase, Chain A, domain 1"/>
    <property type="match status" value="2"/>
</dbReference>
<gene>
    <name evidence="8" type="ORF">SAMN05192542_101535</name>
</gene>
<dbReference type="AlphaFoldDB" id="A0A1H7G623"/>
<dbReference type="InterPro" id="IPR011408">
    <property type="entry name" value="Aldehyde_DH"/>
</dbReference>
<dbReference type="EMBL" id="FOAJ01000001">
    <property type="protein sequence ID" value="SEK31195.1"/>
    <property type="molecule type" value="Genomic_DNA"/>
</dbReference>
<dbReference type="InterPro" id="IPR029510">
    <property type="entry name" value="Ald_DH_CS_GLU"/>
</dbReference>
<dbReference type="PROSITE" id="PS00687">
    <property type="entry name" value="ALDEHYDE_DEHYDR_GLU"/>
    <property type="match status" value="1"/>
</dbReference>
<dbReference type="Pfam" id="PF00171">
    <property type="entry name" value="Aldedh"/>
    <property type="match status" value="2"/>
</dbReference>
<keyword evidence="9" id="KW-1185">Reference proteome</keyword>
<dbReference type="InterPro" id="IPR016161">
    <property type="entry name" value="Ald_DH/histidinol_DH"/>
</dbReference>
<keyword evidence="2 5" id="KW-0560">Oxidoreductase</keyword>
<accession>A0A1H7G623</accession>
<evidence type="ECO:0000256" key="4">
    <source>
        <dbReference type="PROSITE-ProRule" id="PRU10007"/>
    </source>
</evidence>
<sequence>MNHSVAEYFASMDYGPAPEDDQPARAWLARHADGFGHFVGGAWRAAQAGDTFDTREPATGARLARVAQGGDADVDAAVRAARAAQPAWAAAGGAARARHLYALARMVQRHSRLFAVLEALDNGKPIRETRDLDVPLVARHFLHHAGWAQLQEAEFADYAPLGVIGQIVPWNFPLLMLAWKIAPALATGNCVVLKPAEYTPLTALLFAELAHEAGLPPGVLNVVTGDGRTGAALVAHADVDKIAFTGSTEVGRSIRAATAGTGKSLTLELGGKSPFIVFDDADLDGAVEGVVDAIWFNQGQVCCAGSRLLVQEGVEARFLDKLRRRMTTLRVGRSLDKGIDLGAIVDPVQLERIRSLMQRGRDEGADVWQPPQVALPDGGCYYPPTLVTGVGPASLLAQEEIFGPVLVSMSFRTPDDAVALANNTRYGLAASVWTETIGRALDIAPRLACGVVWINATNLFDAAVGFGGYRESGYGREGGREGIYEYLQPRGWLRFDGRRDASPAAERDTALPSPSSQPPRAPVDRTAKLFVGGRQVRPDSGYYLPVHAPDGRVVGEVGAGNRKDVRNAVAAARAAAGWSAASAHNRAQVLYYLAENLSIRADEFAHQATLRSGSTDAAARAEVDAAVARLFTYAAWADKFDGAVHAPPLRGVALAMHEPLGVIGIACPDDAPLLALVSLVAPALAMGNRVVVAPGAMPLAATDLYQVVETSDVPAGVLNVVTGERAALVAALAKHDDVDALWCFGTADEAALAERESVGNLKRTFVGHGRRFDWFDRACEGRAWLREAVQTKNIWIPYGD</sequence>
<dbReference type="PIRSF" id="PIRSF036490">
    <property type="entry name" value="Aldedh_dupl"/>
    <property type="match status" value="1"/>
</dbReference>
<feature type="active site" evidence="4">
    <location>
        <position position="268"/>
    </location>
</feature>
<feature type="domain" description="Aldehyde dehydrogenase" evidence="7">
    <location>
        <begin position="43"/>
        <end position="489"/>
    </location>
</feature>
<comment type="similarity">
    <text evidence="1 3 5">Belongs to the aldehyde dehydrogenase family.</text>
</comment>
<dbReference type="GO" id="GO:0016620">
    <property type="term" value="F:oxidoreductase activity, acting on the aldehyde or oxo group of donors, NAD or NADP as acceptor"/>
    <property type="evidence" value="ECO:0007669"/>
    <property type="project" value="UniProtKB-UniRule"/>
</dbReference>
<evidence type="ECO:0000313" key="8">
    <source>
        <dbReference type="EMBL" id="SEK31195.1"/>
    </source>
</evidence>
<feature type="domain" description="Aldehyde dehydrogenase" evidence="7">
    <location>
        <begin position="546"/>
        <end position="763"/>
    </location>
</feature>
<reference evidence="9" key="1">
    <citation type="submission" date="2016-10" db="EMBL/GenBank/DDBJ databases">
        <authorList>
            <person name="Varghese N."/>
            <person name="Submissions S."/>
        </authorList>
    </citation>
    <scope>NUCLEOTIDE SEQUENCE [LARGE SCALE GENOMIC DNA]</scope>
    <source>
        <strain evidence="9">LMG 26416</strain>
    </source>
</reference>
<dbReference type="PANTHER" id="PTHR11699">
    <property type="entry name" value="ALDEHYDE DEHYDROGENASE-RELATED"/>
    <property type="match status" value="1"/>
</dbReference>
<evidence type="ECO:0000256" key="3">
    <source>
        <dbReference type="PIRNR" id="PIRNR036490"/>
    </source>
</evidence>
<dbReference type="InterPro" id="IPR016163">
    <property type="entry name" value="Ald_DH_C"/>
</dbReference>
<evidence type="ECO:0000256" key="6">
    <source>
        <dbReference type="SAM" id="MobiDB-lite"/>
    </source>
</evidence>
<dbReference type="STRING" id="416943.SAMN05445871_5708"/>
<dbReference type="RefSeq" id="WP_090552012.1">
    <property type="nucleotide sequence ID" value="NZ_FNSR01000003.1"/>
</dbReference>
<dbReference type="FunFam" id="3.40.605.10:FF:000007">
    <property type="entry name" value="NAD/NADP-dependent betaine aldehyde dehydrogenase"/>
    <property type="match status" value="1"/>
</dbReference>
<dbReference type="InterPro" id="IPR016162">
    <property type="entry name" value="Ald_DH_N"/>
</dbReference>
<protein>
    <submittedName>
        <fullName evidence="8">Aldehyde dehydrogenase (NAD+)</fullName>
    </submittedName>
</protein>
<dbReference type="OrthoDB" id="6187633at2"/>
<dbReference type="SUPFAM" id="SSF53720">
    <property type="entry name" value="ALDH-like"/>
    <property type="match status" value="2"/>
</dbReference>
<evidence type="ECO:0000256" key="5">
    <source>
        <dbReference type="RuleBase" id="RU003345"/>
    </source>
</evidence>
<evidence type="ECO:0000259" key="7">
    <source>
        <dbReference type="Pfam" id="PF00171"/>
    </source>
</evidence>
<organism evidence="8 9">
    <name type="scientific">Paraburkholderia caballeronis</name>
    <dbReference type="NCBI Taxonomy" id="416943"/>
    <lineage>
        <taxon>Bacteria</taxon>
        <taxon>Pseudomonadati</taxon>
        <taxon>Pseudomonadota</taxon>
        <taxon>Betaproteobacteria</taxon>
        <taxon>Burkholderiales</taxon>
        <taxon>Burkholderiaceae</taxon>
        <taxon>Paraburkholderia</taxon>
    </lineage>
</organism>
<name>A0A1H7G623_9BURK</name>
<feature type="region of interest" description="Disordered" evidence="6">
    <location>
        <begin position="503"/>
        <end position="523"/>
    </location>
</feature>
<evidence type="ECO:0000313" key="9">
    <source>
        <dbReference type="Proteomes" id="UP000199120"/>
    </source>
</evidence>
<evidence type="ECO:0000256" key="1">
    <source>
        <dbReference type="ARBA" id="ARBA00009986"/>
    </source>
</evidence>
<dbReference type="InterPro" id="IPR015590">
    <property type="entry name" value="Aldehyde_DH_dom"/>
</dbReference>
<evidence type="ECO:0000256" key="2">
    <source>
        <dbReference type="ARBA" id="ARBA00023002"/>
    </source>
</evidence>
<dbReference type="Gene3D" id="3.40.309.10">
    <property type="entry name" value="Aldehyde Dehydrogenase, Chain A, domain 2"/>
    <property type="match status" value="1"/>
</dbReference>
<dbReference type="Proteomes" id="UP000199120">
    <property type="component" value="Unassembled WGS sequence"/>
</dbReference>
<dbReference type="FunFam" id="3.40.309.10:FF:000012">
    <property type="entry name" value="Betaine aldehyde dehydrogenase"/>
    <property type="match status" value="1"/>
</dbReference>
<proteinExistence type="inferred from homology"/>